<dbReference type="GeneID" id="42780617"/>
<dbReference type="EC" id="2.7.4.3" evidence="7"/>
<keyword evidence="6 7" id="KW-0067">ATP-binding</keyword>
<comment type="subunit">
    <text evidence="7">Interacts with uS11. Not a structural component of 40S pre-ribosomes, but transiently interacts with them by binding to uS11.</text>
</comment>
<comment type="similarity">
    <text evidence="7">Belongs to the adenylate kinase family. AK6 subfamily.</text>
</comment>
<keyword evidence="5 7" id="KW-0418">Kinase</keyword>
<feature type="binding site" evidence="7">
    <location>
        <position position="15"/>
    </location>
    <ligand>
        <name>ATP</name>
        <dbReference type="ChEBI" id="CHEBI:30616"/>
    </ligand>
</feature>
<dbReference type="InterPro" id="IPR020618">
    <property type="entry name" value="Adenyl_kinase_AK6"/>
</dbReference>
<evidence type="ECO:0000256" key="3">
    <source>
        <dbReference type="ARBA" id="ARBA00022679"/>
    </source>
</evidence>
<reference evidence="9 10" key="2">
    <citation type="submission" date="2019-10" db="EMBL/GenBank/DDBJ databases">
        <title>Genome Sequences from Six Type Strain Members of the Archaeal Family Sulfolobaceae: Acidianus ambivalens, Acidianus infernus, Metallosphaera prunae, Stygiolobus azoricus, Sulfolobus metallicus, and Sulfurisphaera ohwakuensis.</title>
        <authorList>
            <person name="Counts J.A."/>
            <person name="Kelly R.M."/>
        </authorList>
    </citation>
    <scope>NUCLEOTIDE SEQUENCE [LARGE SCALE GENOMIC DNA]</scope>
    <source>
        <strain evidence="9 10">LEI 10</strain>
    </source>
</reference>
<dbReference type="KEGG" id="aamb:D1866_12750"/>
<evidence type="ECO:0000256" key="1">
    <source>
        <dbReference type="ARBA" id="ARBA00022517"/>
    </source>
</evidence>
<dbReference type="Gene3D" id="3.40.50.300">
    <property type="entry name" value="P-loop containing nucleotide triphosphate hydrolases"/>
    <property type="match status" value="1"/>
</dbReference>
<feature type="binding site" evidence="7">
    <location>
        <position position="106"/>
    </location>
    <ligand>
        <name>ATP</name>
        <dbReference type="ChEBI" id="CHEBI:30616"/>
    </ligand>
</feature>
<dbReference type="EMBL" id="WHYS01000001">
    <property type="protein sequence ID" value="MQL54967.1"/>
    <property type="molecule type" value="Genomic_DNA"/>
</dbReference>
<proteinExistence type="inferred from homology"/>
<comment type="catalytic activity">
    <reaction evidence="7">
        <text>AMP + ATP = 2 ADP</text>
        <dbReference type="Rhea" id="RHEA:12973"/>
        <dbReference type="ChEBI" id="CHEBI:30616"/>
        <dbReference type="ChEBI" id="CHEBI:456215"/>
        <dbReference type="ChEBI" id="CHEBI:456216"/>
        <dbReference type="EC" id="2.7.4.3"/>
    </reaction>
</comment>
<dbReference type="RefSeq" id="WP_152940385.1">
    <property type="nucleotide sequence ID" value="NZ_CP045482.1"/>
</dbReference>
<evidence type="ECO:0000313" key="8">
    <source>
        <dbReference type="EMBL" id="MQL54967.1"/>
    </source>
</evidence>
<dbReference type="PANTHER" id="PTHR12595">
    <property type="entry name" value="POS9-ACTIVATING FACTOR FAP7-RELATED"/>
    <property type="match status" value="1"/>
</dbReference>
<keyword evidence="2 7" id="KW-0698">rRNA processing</keyword>
<dbReference type="GO" id="GO:0004017">
    <property type="term" value="F:AMP kinase activity"/>
    <property type="evidence" value="ECO:0007669"/>
    <property type="project" value="UniProtKB-UniRule"/>
</dbReference>
<keyword evidence="10" id="KW-1185">Reference proteome</keyword>
<evidence type="ECO:0000313" key="9">
    <source>
        <dbReference type="EMBL" id="QGR22751.1"/>
    </source>
</evidence>
<dbReference type="GO" id="GO:0006364">
    <property type="term" value="P:rRNA processing"/>
    <property type="evidence" value="ECO:0007669"/>
    <property type="project" value="UniProtKB-KW"/>
</dbReference>
<comment type="caution">
    <text evidence="7">Lacks conserved residue(s) required for the propagation of feature annotation.</text>
</comment>
<evidence type="ECO:0000256" key="7">
    <source>
        <dbReference type="HAMAP-Rule" id="MF_00039"/>
    </source>
</evidence>
<dbReference type="InterPro" id="IPR027417">
    <property type="entry name" value="P-loop_NTPase"/>
</dbReference>
<dbReference type="GO" id="GO:0016887">
    <property type="term" value="F:ATP hydrolysis activity"/>
    <property type="evidence" value="ECO:0007669"/>
    <property type="project" value="InterPro"/>
</dbReference>
<dbReference type="GO" id="GO:0005524">
    <property type="term" value="F:ATP binding"/>
    <property type="evidence" value="ECO:0007669"/>
    <property type="project" value="UniProtKB-UniRule"/>
</dbReference>
<protein>
    <recommendedName>
        <fullName evidence="7">Putative adenylate kinase</fullName>
        <shortName evidence="7">AK</shortName>
        <ecNumber evidence="7">2.7.4.3</ecNumber>
    </recommendedName>
    <alternativeName>
        <fullName evidence="7">ATP-AMP transphosphorylase</fullName>
    </alternativeName>
</protein>
<reference evidence="8 11" key="1">
    <citation type="submission" date="2019-10" db="EMBL/GenBank/DDBJ databases">
        <title>Comparative genomics of sulfur disproportionating microorganisms.</title>
        <authorList>
            <person name="Ward L.M."/>
            <person name="Bertran E."/>
            <person name="Johnston D."/>
        </authorList>
    </citation>
    <scope>NUCLEOTIDE SEQUENCE [LARGE SCALE GENOMIC DNA]</scope>
    <source>
        <strain evidence="8 11">DSM 3772</strain>
    </source>
</reference>
<keyword evidence="4 7" id="KW-0547">Nucleotide-binding</keyword>
<evidence type="ECO:0000256" key="5">
    <source>
        <dbReference type="ARBA" id="ARBA00022777"/>
    </source>
</evidence>
<dbReference type="GO" id="GO:0042274">
    <property type="term" value="P:ribosomal small subunit biogenesis"/>
    <property type="evidence" value="ECO:0007669"/>
    <property type="project" value="UniProtKB-UniRule"/>
</dbReference>
<evidence type="ECO:0000313" key="10">
    <source>
        <dbReference type="Proteomes" id="UP000426328"/>
    </source>
</evidence>
<dbReference type="Pfam" id="PF13238">
    <property type="entry name" value="AAA_18"/>
    <property type="match status" value="1"/>
</dbReference>
<evidence type="ECO:0000256" key="4">
    <source>
        <dbReference type="ARBA" id="ARBA00022741"/>
    </source>
</evidence>
<feature type="region of interest" description="LID" evidence="7">
    <location>
        <begin position="105"/>
        <end position="115"/>
    </location>
</feature>
<feature type="binding site" evidence="7">
    <location>
        <position position="14"/>
    </location>
    <ligand>
        <name>ATP</name>
        <dbReference type="ChEBI" id="CHEBI:30616"/>
    </ligand>
</feature>
<dbReference type="EMBL" id="CP045482">
    <property type="protein sequence ID" value="QGR22751.1"/>
    <property type="molecule type" value="Genomic_DNA"/>
</dbReference>
<keyword evidence="1 7" id="KW-0690">Ribosome biogenesis</keyword>
<dbReference type="SUPFAM" id="SSF52540">
    <property type="entry name" value="P-loop containing nucleoside triphosphate hydrolases"/>
    <property type="match status" value="1"/>
</dbReference>
<keyword evidence="3 7" id="KW-0808">Transferase</keyword>
<dbReference type="Proteomes" id="UP000474054">
    <property type="component" value="Unassembled WGS sequence"/>
</dbReference>
<sequence length="188" mass="21732">MTRIVISGTPGVGKTAVSKLLSSKFSLEYFHVSSFIIQNKLYESYDPLRNTYNIDDEKVAKVINSYLSSKKDVVIETIYPSLIDYADKVIILRKYPLVLYEELKRRGWNEIKVAENVEAEILGVILQEAIDWFKDKRPCQINTTNRTAEEVVNRIMNDSCEEIDWLSDEKVQDLLFTLDKVISLTENK</sequence>
<dbReference type="PANTHER" id="PTHR12595:SF0">
    <property type="entry name" value="ADENYLATE KINASE ISOENZYME 6"/>
    <property type="match status" value="1"/>
</dbReference>
<evidence type="ECO:0000256" key="6">
    <source>
        <dbReference type="ARBA" id="ARBA00022840"/>
    </source>
</evidence>
<evidence type="ECO:0000256" key="2">
    <source>
        <dbReference type="ARBA" id="ARBA00022552"/>
    </source>
</evidence>
<gene>
    <name evidence="9" type="ORF">D1866_12750</name>
    <name evidence="8" type="ORF">GFB69_04190</name>
</gene>
<dbReference type="AlphaFoldDB" id="A0A650CY20"/>
<name>A0A650CY20_ACIAM</name>
<comment type="catalytic activity">
    <reaction evidence="7">
        <text>ATP + H2O = ADP + phosphate + H(+)</text>
        <dbReference type="Rhea" id="RHEA:13065"/>
        <dbReference type="ChEBI" id="CHEBI:15377"/>
        <dbReference type="ChEBI" id="CHEBI:15378"/>
        <dbReference type="ChEBI" id="CHEBI:30616"/>
        <dbReference type="ChEBI" id="CHEBI:43474"/>
        <dbReference type="ChEBI" id="CHEBI:456216"/>
    </reaction>
</comment>
<feature type="binding site" evidence="7">
    <location>
        <position position="11"/>
    </location>
    <ligand>
        <name>ATP</name>
        <dbReference type="ChEBI" id="CHEBI:30616"/>
    </ligand>
</feature>
<accession>A0A650CY20</accession>
<feature type="binding site" evidence="7">
    <location>
        <position position="13"/>
    </location>
    <ligand>
        <name>ATP</name>
        <dbReference type="ChEBI" id="CHEBI:30616"/>
    </ligand>
</feature>
<dbReference type="Proteomes" id="UP000426328">
    <property type="component" value="Chromosome"/>
</dbReference>
<evidence type="ECO:0000313" key="11">
    <source>
        <dbReference type="Proteomes" id="UP000474054"/>
    </source>
</evidence>
<comment type="function">
    <text evidence="7">Broad-specificity nucleoside monophosphate (NMP) kinase that catalyzes the reversible transfer of the terminal phosphate group between nucleoside triphosphates and monophosphates. Has also ATPase activity. Involved in the late maturation steps of the 30S ribosomal particles, specifically 16S rRNA maturation. While NMP activity is not required for ribosome maturation, ATPase activity is. Associates transiently with small ribosomal subunit protein uS11. ATP hydrolysis breaks the interaction with uS11. May temporarily remove uS11 from the ribosome to enable a conformational change of the ribosomal RNA that is needed for the final maturation step of the small ribosomal subunit.</text>
</comment>
<organism evidence="9 10">
    <name type="scientific">Acidianus ambivalens</name>
    <name type="common">Desulfurolobus ambivalens</name>
    <dbReference type="NCBI Taxonomy" id="2283"/>
    <lineage>
        <taxon>Archaea</taxon>
        <taxon>Thermoproteota</taxon>
        <taxon>Thermoprotei</taxon>
        <taxon>Sulfolobales</taxon>
        <taxon>Sulfolobaceae</taxon>
        <taxon>Acidianus</taxon>
    </lineage>
</organism>
<dbReference type="HAMAP" id="MF_00039">
    <property type="entry name" value="Adenylate_kinase_AK6"/>
    <property type="match status" value="1"/>
</dbReference>